<dbReference type="AlphaFoldDB" id="A0A2K9DQX6"/>
<proteinExistence type="predicted"/>
<organism evidence="2 3">
    <name type="scientific">Microbacterium hominis</name>
    <dbReference type="NCBI Taxonomy" id="162426"/>
    <lineage>
        <taxon>Bacteria</taxon>
        <taxon>Bacillati</taxon>
        <taxon>Actinomycetota</taxon>
        <taxon>Actinomycetes</taxon>
        <taxon>Micrococcales</taxon>
        <taxon>Microbacteriaceae</taxon>
        <taxon>Microbacterium</taxon>
    </lineage>
</organism>
<feature type="domain" description="Transcription regulator PadR N-terminal" evidence="1">
    <location>
        <begin position="15"/>
        <end position="90"/>
    </location>
</feature>
<dbReference type="PANTHER" id="PTHR43252:SF7">
    <property type="entry name" value="TRANSCRIPTIONAL REGULATOR YQJI"/>
    <property type="match status" value="1"/>
</dbReference>
<evidence type="ECO:0000313" key="2">
    <source>
        <dbReference type="EMBL" id="AUG28254.1"/>
    </source>
</evidence>
<name>A0A2K9DQX6_9MICO</name>
<dbReference type="EMBL" id="CP025299">
    <property type="protein sequence ID" value="AUG28254.1"/>
    <property type="molecule type" value="Genomic_DNA"/>
</dbReference>
<dbReference type="Pfam" id="PF03551">
    <property type="entry name" value="PadR"/>
    <property type="match status" value="1"/>
</dbReference>
<dbReference type="RefSeq" id="WP_101305310.1">
    <property type="nucleotide sequence ID" value="NZ_CP025299.1"/>
</dbReference>
<dbReference type="KEGG" id="mhos:CXR34_01440"/>
<dbReference type="InterPro" id="IPR005149">
    <property type="entry name" value="Tscrpt_reg_PadR_N"/>
</dbReference>
<protein>
    <submittedName>
        <fullName evidence="2">Transcriptional regulator</fullName>
    </submittedName>
</protein>
<dbReference type="Proteomes" id="UP000233276">
    <property type="component" value="Chromosome"/>
</dbReference>
<dbReference type="InterPro" id="IPR036388">
    <property type="entry name" value="WH-like_DNA-bd_sf"/>
</dbReference>
<dbReference type="SUPFAM" id="SSF46785">
    <property type="entry name" value="Winged helix' DNA-binding domain"/>
    <property type="match status" value="1"/>
</dbReference>
<evidence type="ECO:0000313" key="3">
    <source>
        <dbReference type="Proteomes" id="UP000233276"/>
    </source>
</evidence>
<accession>A0A2K9DQX6</accession>
<sequence length="207" mass="23419">MKTAMNRLTPLGVMVLALLREDDMHPYEMIRLLRHRRDDRIVAITNGTVYHTVARLEKHGLVAEVGVDRDGNRPERTTYALTDTGHRAVEEWVRRELPLIDRPVEFRVALAEAHNLDRDETVALLTARLAALAAARDELADGIRGARDAGAPVVEQYLLEIDRERALLAADHDWLAALLGRLAHPDFVWGSHEKTDRYLAQREAARS</sequence>
<gene>
    <name evidence="2" type="ORF">CXR34_01440</name>
</gene>
<evidence type="ECO:0000259" key="1">
    <source>
        <dbReference type="Pfam" id="PF03551"/>
    </source>
</evidence>
<dbReference type="Gene3D" id="1.10.10.10">
    <property type="entry name" value="Winged helix-like DNA-binding domain superfamily/Winged helix DNA-binding domain"/>
    <property type="match status" value="1"/>
</dbReference>
<dbReference type="PANTHER" id="PTHR43252">
    <property type="entry name" value="TRANSCRIPTIONAL REGULATOR YQJI"/>
    <property type="match status" value="1"/>
</dbReference>
<reference evidence="2 3" key="1">
    <citation type="submission" date="2017-12" db="EMBL/GenBank/DDBJ databases">
        <title>Isolation and characterization of estrogens degradatiion strain Microbacterium hominis SJTG1.</title>
        <authorList>
            <person name="Xiong W."/>
            <person name="Yin C."/>
            <person name="Zheng D."/>
            <person name="Liang R."/>
        </authorList>
    </citation>
    <scope>NUCLEOTIDE SEQUENCE [LARGE SCALE GENOMIC DNA]</scope>
    <source>
        <strain evidence="2 3">SJTG1</strain>
    </source>
</reference>
<dbReference type="InterPro" id="IPR036390">
    <property type="entry name" value="WH_DNA-bd_sf"/>
</dbReference>